<evidence type="ECO:0000313" key="2">
    <source>
        <dbReference type="Proteomes" id="UP000289886"/>
    </source>
</evidence>
<reference evidence="1 2" key="1">
    <citation type="submission" date="2019-01" db="EMBL/GenBank/DDBJ databases">
        <title>Draft Genome and Complete Hox-Cluster Characterization of the Sterlet Sturgeon (Acipenser ruthenus).</title>
        <authorList>
            <person name="Wei Q."/>
        </authorList>
    </citation>
    <scope>NUCLEOTIDE SEQUENCE [LARGE SCALE GENOMIC DNA]</scope>
    <source>
        <strain evidence="1">WHYD16114868_AA</strain>
        <tissue evidence="1">Blood</tissue>
    </source>
</reference>
<dbReference type="Proteomes" id="UP000289886">
    <property type="component" value="Unassembled WGS sequence"/>
</dbReference>
<sequence>MLMTAQDSDQSGTKGGAIKEYHKLNVGWTTTTLNRLLEVGEISQYQVDNFHKAVRAFFVAAVDYAFEKLPFRSQS</sequence>
<organism evidence="1 2">
    <name type="scientific">Acipenser ruthenus</name>
    <name type="common">Sterlet sturgeon</name>
    <dbReference type="NCBI Taxonomy" id="7906"/>
    <lineage>
        <taxon>Eukaryota</taxon>
        <taxon>Metazoa</taxon>
        <taxon>Chordata</taxon>
        <taxon>Craniata</taxon>
        <taxon>Vertebrata</taxon>
        <taxon>Euteleostomi</taxon>
        <taxon>Actinopterygii</taxon>
        <taxon>Chondrostei</taxon>
        <taxon>Acipenseriformes</taxon>
        <taxon>Acipenseridae</taxon>
        <taxon>Acipenser</taxon>
    </lineage>
</organism>
<evidence type="ECO:0000313" key="1">
    <source>
        <dbReference type="EMBL" id="RXM99767.1"/>
    </source>
</evidence>
<name>A0A662YT53_ACIRT</name>
<protein>
    <submittedName>
        <fullName evidence="1">Uncharacterized protein</fullName>
    </submittedName>
</protein>
<comment type="caution">
    <text evidence="1">The sequence shown here is derived from an EMBL/GenBank/DDBJ whole genome shotgun (WGS) entry which is preliminary data.</text>
</comment>
<accession>A0A662YT53</accession>
<keyword evidence="2" id="KW-1185">Reference proteome</keyword>
<gene>
    <name evidence="1" type="ORF">EOD39_10786</name>
</gene>
<dbReference type="AlphaFoldDB" id="A0A662YT53"/>
<proteinExistence type="predicted"/>
<dbReference type="EMBL" id="SCEB01000301">
    <property type="protein sequence ID" value="RXM99767.1"/>
    <property type="molecule type" value="Genomic_DNA"/>
</dbReference>